<reference evidence="1 2" key="1">
    <citation type="submission" date="2017-09" db="EMBL/GenBank/DDBJ databases">
        <title>The Catabolism of 3,6-Dichlorosalicylic acid is Initiated by the Cytochrome P450 Monooxygenase DsmABC in Rhizorhabdus dicambivorans Ndbn-20.</title>
        <authorList>
            <person name="Na L."/>
        </authorList>
    </citation>
    <scope>NUCLEOTIDE SEQUENCE [LARGE SCALE GENOMIC DNA]</scope>
    <source>
        <strain evidence="1 2">Ndbn-20m</strain>
    </source>
</reference>
<dbReference type="InterPro" id="IPR035069">
    <property type="entry name" value="TTHA1013/TTHA0281-like"/>
</dbReference>
<keyword evidence="2" id="KW-1185">Reference proteome</keyword>
<sequence length="89" mass="9853">MGIYLKGLELYPALVRREGDFYQADFVDIPGCRAYGASAVEAEINAGEALHEHVATLGRYGRRLPVPSVVEQQDRDADRYVAYITAPLP</sequence>
<dbReference type="SUPFAM" id="SSF143100">
    <property type="entry name" value="TTHA1013/TTHA0281-like"/>
    <property type="match status" value="1"/>
</dbReference>
<dbReference type="OrthoDB" id="7579391at2"/>
<evidence type="ECO:0000313" key="2">
    <source>
        <dbReference type="Proteomes" id="UP000218934"/>
    </source>
</evidence>
<organism evidence="1 2">
    <name type="scientific">Rhizorhabdus dicambivorans</name>
    <dbReference type="NCBI Taxonomy" id="1850238"/>
    <lineage>
        <taxon>Bacteria</taxon>
        <taxon>Pseudomonadati</taxon>
        <taxon>Pseudomonadota</taxon>
        <taxon>Alphaproteobacteria</taxon>
        <taxon>Sphingomonadales</taxon>
        <taxon>Sphingomonadaceae</taxon>
        <taxon>Rhizorhabdus</taxon>
    </lineage>
</organism>
<comment type="caution">
    <text evidence="1">The sequence shown here is derived from an EMBL/GenBank/DDBJ whole genome shotgun (WGS) entry which is preliminary data.</text>
</comment>
<dbReference type="AlphaFoldDB" id="A0A2A4G288"/>
<gene>
    <name evidence="1" type="ORF">COO09_00365</name>
</gene>
<name>A0A2A4G288_9SPHN</name>
<dbReference type="EMBL" id="NWUF01000001">
    <property type="protein sequence ID" value="PCE44134.1"/>
    <property type="molecule type" value="Genomic_DNA"/>
</dbReference>
<evidence type="ECO:0000313" key="1">
    <source>
        <dbReference type="EMBL" id="PCE44134.1"/>
    </source>
</evidence>
<dbReference type="Gene3D" id="3.30.160.250">
    <property type="match status" value="1"/>
</dbReference>
<protein>
    <submittedName>
        <fullName evidence="1">Type II toxin-antitoxin system HicB family antitoxin</fullName>
    </submittedName>
</protein>
<dbReference type="KEGG" id="rdi:CMV14_10980"/>
<dbReference type="RefSeq" id="WP_066958941.1">
    <property type="nucleotide sequence ID" value="NZ_CP023449.1"/>
</dbReference>
<proteinExistence type="predicted"/>
<dbReference type="Proteomes" id="UP000218934">
    <property type="component" value="Unassembled WGS sequence"/>
</dbReference>
<accession>A0A2A4G288</accession>